<feature type="transmembrane region" description="Helical" evidence="1">
    <location>
        <begin position="60"/>
        <end position="77"/>
    </location>
</feature>
<evidence type="ECO:0000313" key="4">
    <source>
        <dbReference type="Proteomes" id="UP000595140"/>
    </source>
</evidence>
<evidence type="ECO:0000259" key="2">
    <source>
        <dbReference type="Pfam" id="PF13966"/>
    </source>
</evidence>
<protein>
    <recommendedName>
        <fullName evidence="2">Reverse transcriptase zinc-binding domain-containing protein</fullName>
    </recommendedName>
</protein>
<keyword evidence="4" id="KW-1185">Reference proteome</keyword>
<sequence length="359" mass="42279">MRSRVRTGMAKGAFPFRYLGGPITASRISERDCDVLVDKLTKQITSWTTKNLSYAGRAKLINTVLYGIISFWSRIFLIPNKVMKKIMALCRNYLWSSSPEYKKCPLINWEEVCLPKQEGGLGLKNLLKWNQASIMRLIWDIASKKDTLWVKWIHTKYLKGATVWEYSPKQDDCYYWKKMLQNRKLFQGMTTMTSYDSKIGYDWLIGMHTRVDWRDLVWNKWSIPKHKFIAWLIWKGIILTKDRLSRFMDIDTKCVLCEEEVESADHLFCTCSFVVSVHKALRPWLKHDLVSTSLTELKEKMWKGKNRKDRLWIASSIVSCCYYVWKARNSKLHNKREETSAKVAEEVKTVLAMAVNRRD</sequence>
<dbReference type="PANTHER" id="PTHR33116:SF84">
    <property type="entry name" value="RNA-DIRECTED DNA POLYMERASE"/>
    <property type="match status" value="1"/>
</dbReference>
<dbReference type="PANTHER" id="PTHR33116">
    <property type="entry name" value="REVERSE TRANSCRIPTASE ZINC-BINDING DOMAIN-CONTAINING PROTEIN-RELATED-RELATED"/>
    <property type="match status" value="1"/>
</dbReference>
<feature type="domain" description="Reverse transcriptase zinc-binding" evidence="2">
    <location>
        <begin position="195"/>
        <end position="275"/>
    </location>
</feature>
<keyword evidence="1" id="KW-1133">Transmembrane helix</keyword>
<dbReference type="OrthoDB" id="1244997at2759"/>
<evidence type="ECO:0000313" key="3">
    <source>
        <dbReference type="EMBL" id="VFQ86129.1"/>
    </source>
</evidence>
<keyword evidence="1" id="KW-0812">Transmembrane</keyword>
<gene>
    <name evidence="3" type="ORF">CCAM_LOCUS27905</name>
</gene>
<evidence type="ECO:0000256" key="1">
    <source>
        <dbReference type="SAM" id="Phobius"/>
    </source>
</evidence>
<keyword evidence="1" id="KW-0472">Membrane</keyword>
<dbReference type="AlphaFoldDB" id="A0A484MC96"/>
<proteinExistence type="predicted"/>
<dbReference type="Pfam" id="PF13966">
    <property type="entry name" value="zf-RVT"/>
    <property type="match status" value="1"/>
</dbReference>
<dbReference type="EMBL" id="OOIL02003100">
    <property type="protein sequence ID" value="VFQ86129.1"/>
    <property type="molecule type" value="Genomic_DNA"/>
</dbReference>
<dbReference type="InterPro" id="IPR026960">
    <property type="entry name" value="RVT-Znf"/>
</dbReference>
<reference evidence="3 4" key="1">
    <citation type="submission" date="2018-04" db="EMBL/GenBank/DDBJ databases">
        <authorList>
            <person name="Vogel A."/>
        </authorList>
    </citation>
    <scope>NUCLEOTIDE SEQUENCE [LARGE SCALE GENOMIC DNA]</scope>
</reference>
<dbReference type="Proteomes" id="UP000595140">
    <property type="component" value="Unassembled WGS sequence"/>
</dbReference>
<organism evidence="3 4">
    <name type="scientific">Cuscuta campestris</name>
    <dbReference type="NCBI Taxonomy" id="132261"/>
    <lineage>
        <taxon>Eukaryota</taxon>
        <taxon>Viridiplantae</taxon>
        <taxon>Streptophyta</taxon>
        <taxon>Embryophyta</taxon>
        <taxon>Tracheophyta</taxon>
        <taxon>Spermatophyta</taxon>
        <taxon>Magnoliopsida</taxon>
        <taxon>eudicotyledons</taxon>
        <taxon>Gunneridae</taxon>
        <taxon>Pentapetalae</taxon>
        <taxon>asterids</taxon>
        <taxon>lamiids</taxon>
        <taxon>Solanales</taxon>
        <taxon>Convolvulaceae</taxon>
        <taxon>Cuscuteae</taxon>
        <taxon>Cuscuta</taxon>
        <taxon>Cuscuta subgen. Grammica</taxon>
        <taxon>Cuscuta sect. Cleistogrammica</taxon>
    </lineage>
</organism>
<name>A0A484MC96_9ASTE</name>
<accession>A0A484MC96</accession>